<evidence type="ECO:0000313" key="2">
    <source>
        <dbReference type="Proteomes" id="UP000296706"/>
    </source>
</evidence>
<accession>A0A4D6HAH4</accession>
<keyword evidence="2" id="KW-1185">Reference proteome</keyword>
<dbReference type="Proteomes" id="UP000296706">
    <property type="component" value="Chromosome"/>
</dbReference>
<proteinExistence type="predicted"/>
<gene>
    <name evidence="1" type="ORF">DV733_02750</name>
</gene>
<sequence length="195" mass="20065">MDSIEDRVRAQAATELERLGSDRGLIALTDADLSAETIRSRLAGALAGVGTVYEGWASEDETFATAAESAHELAATAAAGDDVEPATDHPLVSTLGDVEGRPARVGAGLIGVPLVVDGWALQGVSFFVNEADETAADDCREIRAGLDDLLAAGEDAVSESEGEAAADAALDLIAVAYEDYVETLADMGLDPKTVC</sequence>
<dbReference type="STRING" id="1457250.GCA_000755225_02847"/>
<organism evidence="1 2">
    <name type="scientific">Halapricum salinum</name>
    <dbReference type="NCBI Taxonomy" id="1457250"/>
    <lineage>
        <taxon>Archaea</taxon>
        <taxon>Methanobacteriati</taxon>
        <taxon>Methanobacteriota</taxon>
        <taxon>Stenosarchaea group</taxon>
        <taxon>Halobacteria</taxon>
        <taxon>Halobacteriales</taxon>
        <taxon>Haloarculaceae</taxon>
        <taxon>Halapricum</taxon>
    </lineage>
</organism>
<dbReference type="GeneID" id="39846749"/>
<dbReference type="RefSeq" id="WP_049993660.1">
    <property type="nucleotide sequence ID" value="NZ_CP031310.1"/>
</dbReference>
<reference evidence="1 2" key="1">
    <citation type="journal article" date="2019" name="Nat. Commun.">
        <title>A new type of DNA phosphorothioation-based antiviral system in archaea.</title>
        <authorList>
            <person name="Xiong L."/>
            <person name="Liu S."/>
            <person name="Chen S."/>
            <person name="Xiao Y."/>
            <person name="Zhu B."/>
            <person name="Gao Y."/>
            <person name="Zhang Y."/>
            <person name="Chen B."/>
            <person name="Luo J."/>
            <person name="Deng Z."/>
            <person name="Chen X."/>
            <person name="Wang L."/>
            <person name="Chen S."/>
        </authorList>
    </citation>
    <scope>NUCLEOTIDE SEQUENCE [LARGE SCALE GENOMIC DNA]</scope>
    <source>
        <strain evidence="1 2">CBA1105</strain>
    </source>
</reference>
<name>A0A4D6HAH4_9EURY</name>
<evidence type="ECO:0000313" key="1">
    <source>
        <dbReference type="EMBL" id="QCC50216.1"/>
    </source>
</evidence>
<dbReference type="KEGG" id="hsn:DV733_02750"/>
<dbReference type="EMBL" id="CP031310">
    <property type="protein sequence ID" value="QCC50216.1"/>
    <property type="molecule type" value="Genomic_DNA"/>
</dbReference>
<dbReference type="AlphaFoldDB" id="A0A4D6HAH4"/>
<dbReference type="OrthoDB" id="306160at2157"/>
<protein>
    <submittedName>
        <fullName evidence="1">Transcription antitermination protein</fullName>
    </submittedName>
</protein>